<sequence length="66" mass="7467">MISYASYYTKSMPRINGISKSVYTDTIIPPFHKCSCIYDLYFIQACIAVPSDTCTGLQMFELLPSK</sequence>
<dbReference type="EMBL" id="PDCK01000040">
    <property type="protein sequence ID" value="PRQ51686.1"/>
    <property type="molecule type" value="Genomic_DNA"/>
</dbReference>
<dbReference type="Gramene" id="PRQ51686">
    <property type="protein sequence ID" value="PRQ51686"/>
    <property type="gene ID" value="RchiOBHm_Chr2g0147211"/>
</dbReference>
<dbReference type="AlphaFoldDB" id="A0A2P6RZ24"/>
<comment type="caution">
    <text evidence="1">The sequence shown here is derived from an EMBL/GenBank/DDBJ whole genome shotgun (WGS) entry which is preliminary data.</text>
</comment>
<name>A0A2P6RZ24_ROSCH</name>
<gene>
    <name evidence="1" type="ORF">RchiOBHm_Chr2g0147211</name>
</gene>
<evidence type="ECO:0000313" key="2">
    <source>
        <dbReference type="Proteomes" id="UP000238479"/>
    </source>
</evidence>
<accession>A0A2P6RZ24</accession>
<protein>
    <submittedName>
        <fullName evidence="1">Uncharacterized protein</fullName>
    </submittedName>
</protein>
<evidence type="ECO:0000313" key="1">
    <source>
        <dbReference type="EMBL" id="PRQ51686.1"/>
    </source>
</evidence>
<dbReference type="Proteomes" id="UP000238479">
    <property type="component" value="Chromosome 2"/>
</dbReference>
<proteinExistence type="predicted"/>
<reference evidence="1 2" key="1">
    <citation type="journal article" date="2018" name="Nat. Genet.">
        <title>The Rosa genome provides new insights in the design of modern roses.</title>
        <authorList>
            <person name="Bendahmane M."/>
        </authorList>
    </citation>
    <scope>NUCLEOTIDE SEQUENCE [LARGE SCALE GENOMIC DNA]</scope>
    <source>
        <strain evidence="2">cv. Old Blush</strain>
    </source>
</reference>
<keyword evidence="2" id="KW-1185">Reference proteome</keyword>
<organism evidence="1 2">
    <name type="scientific">Rosa chinensis</name>
    <name type="common">China rose</name>
    <dbReference type="NCBI Taxonomy" id="74649"/>
    <lineage>
        <taxon>Eukaryota</taxon>
        <taxon>Viridiplantae</taxon>
        <taxon>Streptophyta</taxon>
        <taxon>Embryophyta</taxon>
        <taxon>Tracheophyta</taxon>
        <taxon>Spermatophyta</taxon>
        <taxon>Magnoliopsida</taxon>
        <taxon>eudicotyledons</taxon>
        <taxon>Gunneridae</taxon>
        <taxon>Pentapetalae</taxon>
        <taxon>rosids</taxon>
        <taxon>fabids</taxon>
        <taxon>Rosales</taxon>
        <taxon>Rosaceae</taxon>
        <taxon>Rosoideae</taxon>
        <taxon>Rosoideae incertae sedis</taxon>
        <taxon>Rosa</taxon>
    </lineage>
</organism>